<dbReference type="InterPro" id="IPR025419">
    <property type="entry name" value="DUF4142"/>
</dbReference>
<dbReference type="Proteomes" id="UP000008815">
    <property type="component" value="Chromosome 3"/>
</dbReference>
<evidence type="ECO:0000256" key="1">
    <source>
        <dbReference type="SAM" id="MobiDB-lite"/>
    </source>
</evidence>
<dbReference type="KEGG" id="bmj:BMULJ_06039"/>
<feature type="domain" description="DUF4142" evidence="3">
    <location>
        <begin position="63"/>
        <end position="197"/>
    </location>
</feature>
<dbReference type="Gene3D" id="1.20.1260.10">
    <property type="match status" value="1"/>
</dbReference>
<dbReference type="Pfam" id="PF13628">
    <property type="entry name" value="DUF4142"/>
    <property type="match status" value="1"/>
</dbReference>
<evidence type="ECO:0000256" key="2">
    <source>
        <dbReference type="SAM" id="SignalP"/>
    </source>
</evidence>
<dbReference type="HOGENOM" id="CLU_079636_5_0_4"/>
<accession>A0A0H3KRX3</accession>
<dbReference type="AlphaFoldDB" id="A0A0H3KRX3"/>
<dbReference type="EMBL" id="AP009387">
    <property type="protein sequence ID" value="BAG47840.1"/>
    <property type="molecule type" value="Genomic_DNA"/>
</dbReference>
<keyword evidence="5" id="KW-1185">Reference proteome</keyword>
<evidence type="ECO:0000313" key="4">
    <source>
        <dbReference type="EMBL" id="BAG47840.1"/>
    </source>
</evidence>
<proteinExistence type="predicted"/>
<feature type="region of interest" description="Disordered" evidence="1">
    <location>
        <begin position="26"/>
        <end position="63"/>
    </location>
</feature>
<dbReference type="PANTHER" id="PTHR38593">
    <property type="entry name" value="BLR2558 PROTEIN"/>
    <property type="match status" value="1"/>
</dbReference>
<evidence type="ECO:0000313" key="5">
    <source>
        <dbReference type="Proteomes" id="UP000008815"/>
    </source>
</evidence>
<feature type="signal peptide" evidence="2">
    <location>
        <begin position="1"/>
        <end position="25"/>
    </location>
</feature>
<reference evidence="4 5" key="1">
    <citation type="submission" date="2007-04" db="EMBL/GenBank/DDBJ databases">
        <title>Complete genome sequence of Burkholderia multivorans ATCC 17616.</title>
        <authorList>
            <person name="Ohtsubo Y."/>
            <person name="Yamashita A."/>
            <person name="Kurokawa K."/>
            <person name="Takami H."/>
            <person name="Yuhara S."/>
            <person name="Nishiyama E."/>
            <person name="Endo R."/>
            <person name="Miyazaki R."/>
            <person name="Ono A."/>
            <person name="Yano K."/>
            <person name="Ito M."/>
            <person name="Sota M."/>
            <person name="Yuji N."/>
            <person name="Hattori M."/>
            <person name="Tsuda M."/>
        </authorList>
    </citation>
    <scope>NUCLEOTIDE SEQUENCE [LARGE SCALE GENOMIC DNA]</scope>
    <source>
        <strain evidence="5">ATCC 17616 / 249</strain>
    </source>
</reference>
<dbReference type="InterPro" id="IPR012347">
    <property type="entry name" value="Ferritin-like"/>
</dbReference>
<evidence type="ECO:0000259" key="3">
    <source>
        <dbReference type="Pfam" id="PF13628"/>
    </source>
</evidence>
<feature type="compositionally biased region" description="Low complexity" evidence="1">
    <location>
        <begin position="46"/>
        <end position="59"/>
    </location>
</feature>
<feature type="chain" id="PRO_5002613852" evidence="2">
    <location>
        <begin position="26"/>
        <end position="204"/>
    </location>
</feature>
<sequence length="204" mass="21157">MRTQHWTIAALAAAGVLGLSTAAHAQMPSEPPASNSHVPGGVVNPSSGAAAADSGIAKSPQGTDAEFVDKAALGGKTEVQASQLALKQAKSADVRTFAKRMVADHSKANAQLTKLAARKGIKPQAEQIADPDVEALRGKQGHDFDVAYVAAAGPDAHRKTIALFESEARDGKDADLRAFAKSTLPTLKHHLSMAEALQRKVGAQ</sequence>
<organism evidence="4 5">
    <name type="scientific">Burkholderia multivorans (strain ATCC 17616 / 249)</name>
    <dbReference type="NCBI Taxonomy" id="395019"/>
    <lineage>
        <taxon>Bacteria</taxon>
        <taxon>Pseudomonadati</taxon>
        <taxon>Pseudomonadota</taxon>
        <taxon>Betaproteobacteria</taxon>
        <taxon>Burkholderiales</taxon>
        <taxon>Burkholderiaceae</taxon>
        <taxon>Burkholderia</taxon>
        <taxon>Burkholderia cepacia complex</taxon>
    </lineage>
</organism>
<dbReference type="eggNOG" id="COG3652">
    <property type="taxonomic scope" value="Bacteria"/>
</dbReference>
<protein>
    <submittedName>
        <fullName evidence="4">Membrane protein</fullName>
    </submittedName>
</protein>
<dbReference type="PANTHER" id="PTHR38593:SF1">
    <property type="entry name" value="BLR2558 PROTEIN"/>
    <property type="match status" value="1"/>
</dbReference>
<gene>
    <name evidence="4" type="ordered locus">BMULJ_06039</name>
</gene>
<keyword evidence="2" id="KW-0732">Signal</keyword>
<name>A0A0H3KRX3_BURM1</name>
<dbReference type="KEGG" id="bmu:Bmul_5458"/>
<dbReference type="RefSeq" id="WP_012217882.1">
    <property type="nucleotide sequence ID" value="NC_010087.1"/>
</dbReference>
<dbReference type="STRING" id="395019.BMULJ_06039"/>
<dbReference type="GeneID" id="93171567"/>